<dbReference type="Pfam" id="PF02321">
    <property type="entry name" value="OEP"/>
    <property type="match status" value="2"/>
</dbReference>
<comment type="caution">
    <text evidence="3">The sequence shown here is derived from an EMBL/GenBank/DDBJ whole genome shotgun (WGS) entry which is preliminary data.</text>
</comment>
<sequence length="426" mass="48038">MKKILFSIVALAFTTHVLAQTNAELRALIQESFQYQPKLQELSKASEIGEIRVGMAESGYLPVISGNASYSYIDPVGETKFPVSATETRTIQFQPNNNYNVNVGLNQVIWDFGRTQAQIEKAKVDLLVTKQNTEAAKLQLATQVVNIYYSLVYLKKAVILQDSVIASYTKNRTLIENKLKQGDALKVDLSNIDNTIHQELNRKVDFQRQYDRQQALLQYTTGRTAELSGVEFDFQFASTTEFSAVANPDLIAADQRITASSADFKLAQRNRMPSLNFQASAGMRNGYQPDIDEFRFNYLAGVTLSIPIFQGGRIRQNVSLARKSMELSEISKQNLNATLLKDWQSANADLCAYNEQLKNAMIQIETAQEAQRLTQVRYDRGVATSVDLVFATTNLQRSQLNQLQYQYQACLANAELARVEGRKFWE</sequence>
<dbReference type="Proteomes" id="UP000251889">
    <property type="component" value="Unassembled WGS sequence"/>
</dbReference>
<dbReference type="Gene3D" id="1.20.1600.10">
    <property type="entry name" value="Outer membrane efflux proteins (OEP)"/>
    <property type="match status" value="1"/>
</dbReference>
<dbReference type="InterPro" id="IPR003423">
    <property type="entry name" value="OMP_efflux"/>
</dbReference>
<evidence type="ECO:0000256" key="2">
    <source>
        <dbReference type="SAM" id="SignalP"/>
    </source>
</evidence>
<dbReference type="AlphaFoldDB" id="A0A364XXT2"/>
<evidence type="ECO:0000313" key="3">
    <source>
        <dbReference type="EMBL" id="RAV98798.1"/>
    </source>
</evidence>
<comment type="similarity">
    <text evidence="1">Belongs to the outer membrane factor (OMF) (TC 1.B.17) family.</text>
</comment>
<accession>A0A364XXT2</accession>
<keyword evidence="2" id="KW-0732">Signal</keyword>
<keyword evidence="4" id="KW-1185">Reference proteome</keyword>
<dbReference type="PANTHER" id="PTHR30203">
    <property type="entry name" value="OUTER MEMBRANE CATION EFFLUX PROTEIN"/>
    <property type="match status" value="1"/>
</dbReference>
<protein>
    <submittedName>
        <fullName evidence="3">TolC family protein</fullName>
    </submittedName>
</protein>
<dbReference type="EMBL" id="QMFY01000015">
    <property type="protein sequence ID" value="RAV98798.1"/>
    <property type="molecule type" value="Genomic_DNA"/>
</dbReference>
<reference evidence="3 4" key="1">
    <citation type="submission" date="2018-06" db="EMBL/GenBank/DDBJ databases">
        <title>Chryseolinea flavus sp. nov., a member of the phylum Bacteroidetes isolated from soil.</title>
        <authorList>
            <person name="Li Y."/>
            <person name="Wang J."/>
        </authorList>
    </citation>
    <scope>NUCLEOTIDE SEQUENCE [LARGE SCALE GENOMIC DNA]</scope>
    <source>
        <strain evidence="3 4">SDU1-6</strain>
    </source>
</reference>
<evidence type="ECO:0000313" key="4">
    <source>
        <dbReference type="Proteomes" id="UP000251889"/>
    </source>
</evidence>
<name>A0A364XXT2_9BACT</name>
<dbReference type="RefSeq" id="WP_112749195.1">
    <property type="nucleotide sequence ID" value="NZ_QMFY01000015.1"/>
</dbReference>
<dbReference type="GO" id="GO:0015562">
    <property type="term" value="F:efflux transmembrane transporter activity"/>
    <property type="evidence" value="ECO:0007669"/>
    <property type="project" value="InterPro"/>
</dbReference>
<feature type="signal peptide" evidence="2">
    <location>
        <begin position="1"/>
        <end position="19"/>
    </location>
</feature>
<gene>
    <name evidence="3" type="ORF">DQQ10_22545</name>
</gene>
<organism evidence="3 4">
    <name type="scientific">Pseudochryseolinea flava</name>
    <dbReference type="NCBI Taxonomy" id="2059302"/>
    <lineage>
        <taxon>Bacteria</taxon>
        <taxon>Pseudomonadati</taxon>
        <taxon>Bacteroidota</taxon>
        <taxon>Cytophagia</taxon>
        <taxon>Cytophagales</taxon>
        <taxon>Fulvivirgaceae</taxon>
        <taxon>Pseudochryseolinea</taxon>
    </lineage>
</organism>
<dbReference type="InterPro" id="IPR010131">
    <property type="entry name" value="MdtP/NodT-like"/>
</dbReference>
<dbReference type="SUPFAM" id="SSF56954">
    <property type="entry name" value="Outer membrane efflux proteins (OEP)"/>
    <property type="match status" value="1"/>
</dbReference>
<dbReference type="OrthoDB" id="1674528at2"/>
<evidence type="ECO:0000256" key="1">
    <source>
        <dbReference type="ARBA" id="ARBA00007613"/>
    </source>
</evidence>
<proteinExistence type="inferred from homology"/>
<feature type="chain" id="PRO_5016844374" evidence="2">
    <location>
        <begin position="20"/>
        <end position="426"/>
    </location>
</feature>